<dbReference type="PANTHER" id="PTHR45737:SF6">
    <property type="entry name" value="VON WILLEBRAND FACTOR A DOMAIN-CONTAINING PROTEIN 5A"/>
    <property type="match status" value="1"/>
</dbReference>
<dbReference type="SMART" id="SM00327">
    <property type="entry name" value="VWA"/>
    <property type="match status" value="1"/>
</dbReference>
<dbReference type="Gene3D" id="2.60.40.3670">
    <property type="match status" value="1"/>
</dbReference>
<feature type="domain" description="VWFA" evidence="1">
    <location>
        <begin position="46"/>
        <end position="227"/>
    </location>
</feature>
<dbReference type="InterPro" id="IPR002035">
    <property type="entry name" value="VWF_A"/>
</dbReference>
<sequence length="430" mass="46412">MTEQAQFTIRVDQNKYLPVGGSEVHAIVTVEATGPLETVAQHAQAAEVIIIDTSTSMATERIGEARKAAMAAIDTLRDGVHFAIIAGTTKATMVYPSRKEMATMNAETRQAAKNAVSGLIADGGTAIGTWLRLAADLFDPYQGAVRHAILLTDGHNQHESAAQLDAALAYCQGKFVCDCRGVGTGWEVAELRKIASTLLGTVQDIPDAKDLEADFRAMAQQAMGKAVADVALRIWTPQTAKIRFVKQVSPTLEDLTGRRVDSGPQSGDYPTGAWGREVREYHVCIEVTPGGIGQEMRAGWVKLVQPDTGMQLAAGNILATWTDDPAQSTRINPRVAHYTGQAELASLIQEGLQAHREHDFATATARLGRARRLAEESGNEATAKLLDRVLDYDRATGTVRLKPHIDRASEIALDVGSVRTVRTRRDPDQG</sequence>
<evidence type="ECO:0000313" key="3">
    <source>
        <dbReference type="Proteomes" id="UP000319213"/>
    </source>
</evidence>
<dbReference type="InterPro" id="IPR041176">
    <property type="entry name" value="VWA_3_C"/>
</dbReference>
<dbReference type="Gene3D" id="1.20.120.1690">
    <property type="match status" value="1"/>
</dbReference>
<organism evidence="2 3">
    <name type="scientific">Thermopolyspora flexuosa</name>
    <dbReference type="NCBI Taxonomy" id="103836"/>
    <lineage>
        <taxon>Bacteria</taxon>
        <taxon>Bacillati</taxon>
        <taxon>Actinomycetota</taxon>
        <taxon>Actinomycetes</taxon>
        <taxon>Streptosporangiales</taxon>
        <taxon>Streptosporangiaceae</taxon>
        <taxon>Thermopolyspora</taxon>
    </lineage>
</organism>
<dbReference type="Proteomes" id="UP000319213">
    <property type="component" value="Unassembled WGS sequence"/>
</dbReference>
<dbReference type="EMBL" id="VFPQ01000001">
    <property type="protein sequence ID" value="TQM77238.1"/>
    <property type="molecule type" value="Genomic_DNA"/>
</dbReference>
<evidence type="ECO:0000313" key="2">
    <source>
        <dbReference type="EMBL" id="TQM77238.1"/>
    </source>
</evidence>
<gene>
    <name evidence="2" type="ORF">FHX40_3995</name>
</gene>
<comment type="caution">
    <text evidence="2">The sequence shown here is derived from an EMBL/GenBank/DDBJ whole genome shotgun (WGS) entry which is preliminary data.</text>
</comment>
<dbReference type="InterPro" id="IPR036465">
    <property type="entry name" value="vWFA_dom_sf"/>
</dbReference>
<proteinExistence type="predicted"/>
<dbReference type="SUPFAM" id="SSF53300">
    <property type="entry name" value="vWA-like"/>
    <property type="match status" value="1"/>
</dbReference>
<keyword evidence="3" id="KW-1185">Reference proteome</keyword>
<dbReference type="OrthoDB" id="568872at2"/>
<evidence type="ECO:0000259" key="1">
    <source>
        <dbReference type="PROSITE" id="PS50234"/>
    </source>
</evidence>
<protein>
    <submittedName>
        <fullName evidence="2">von Willebrand factor type A domain-containing protein</fullName>
    </submittedName>
</protein>
<dbReference type="PROSITE" id="PS50234">
    <property type="entry name" value="VWFA"/>
    <property type="match status" value="1"/>
</dbReference>
<dbReference type="CDD" id="cd00198">
    <property type="entry name" value="vWFA"/>
    <property type="match status" value="1"/>
</dbReference>
<dbReference type="RefSeq" id="WP_142261003.1">
    <property type="nucleotide sequence ID" value="NZ_BMPV01000002.1"/>
</dbReference>
<reference evidence="2 3" key="1">
    <citation type="submission" date="2019-06" db="EMBL/GenBank/DDBJ databases">
        <title>Sequencing the genomes of 1000 actinobacteria strains.</title>
        <authorList>
            <person name="Klenk H.-P."/>
        </authorList>
    </citation>
    <scope>NUCLEOTIDE SEQUENCE [LARGE SCALE GENOMIC DNA]</scope>
    <source>
        <strain evidence="2 3">DSM 43186</strain>
    </source>
</reference>
<dbReference type="Pfam" id="PF13768">
    <property type="entry name" value="VWA_3"/>
    <property type="match status" value="1"/>
</dbReference>
<accession>A0A543J364</accession>
<name>A0A543J364_9ACTN</name>
<dbReference type="AlphaFoldDB" id="A0A543J364"/>
<dbReference type="PANTHER" id="PTHR45737">
    <property type="entry name" value="VON WILLEBRAND FACTOR A DOMAIN-CONTAINING PROTEIN 5A"/>
    <property type="match status" value="1"/>
</dbReference>
<dbReference type="Gene3D" id="3.40.50.410">
    <property type="entry name" value="von Willebrand factor, type A domain"/>
    <property type="match status" value="1"/>
</dbReference>
<dbReference type="Pfam" id="PF18571">
    <property type="entry name" value="VWA_3_C"/>
    <property type="match status" value="1"/>
</dbReference>